<reference evidence="11" key="1">
    <citation type="submission" date="2021-01" db="EMBL/GenBank/DDBJ databases">
        <authorList>
            <person name="Li R."/>
            <person name="Bekaert M."/>
        </authorList>
    </citation>
    <scope>NUCLEOTIDE SEQUENCE</scope>
    <source>
        <strain evidence="11">Farmed</strain>
    </source>
</reference>
<feature type="compositionally biased region" description="Basic and acidic residues" evidence="7">
    <location>
        <begin position="1398"/>
        <end position="1412"/>
    </location>
</feature>
<feature type="compositionally biased region" description="Low complexity" evidence="7">
    <location>
        <begin position="1473"/>
        <end position="1485"/>
    </location>
</feature>
<name>A0A812CYV8_ACAPH</name>
<dbReference type="InterPro" id="IPR040007">
    <property type="entry name" value="Tho2"/>
</dbReference>
<evidence type="ECO:0000256" key="2">
    <source>
        <dbReference type="ARBA" id="ARBA00007857"/>
    </source>
</evidence>
<protein>
    <recommendedName>
        <fullName evidence="3">THO complex subunit 2</fullName>
    </recommendedName>
</protein>
<dbReference type="InterPro" id="IPR021726">
    <property type="entry name" value="THO_THOC2_N"/>
</dbReference>
<evidence type="ECO:0000313" key="11">
    <source>
        <dbReference type="EMBL" id="CAE1286189.1"/>
    </source>
</evidence>
<evidence type="ECO:0000256" key="5">
    <source>
        <dbReference type="ARBA" id="ARBA00047033"/>
    </source>
</evidence>
<feature type="domain" description="THO complex subunitTHOC2 C-terminal" evidence="8">
    <location>
        <begin position="865"/>
        <end position="1163"/>
    </location>
</feature>
<evidence type="ECO:0000313" key="12">
    <source>
        <dbReference type="Proteomes" id="UP000597762"/>
    </source>
</evidence>
<organism evidence="11 12">
    <name type="scientific">Acanthosepion pharaonis</name>
    <name type="common">Pharaoh cuttlefish</name>
    <name type="synonym">Sepia pharaonis</name>
    <dbReference type="NCBI Taxonomy" id="158019"/>
    <lineage>
        <taxon>Eukaryota</taxon>
        <taxon>Metazoa</taxon>
        <taxon>Spiralia</taxon>
        <taxon>Lophotrochozoa</taxon>
        <taxon>Mollusca</taxon>
        <taxon>Cephalopoda</taxon>
        <taxon>Coleoidea</taxon>
        <taxon>Decapodiformes</taxon>
        <taxon>Sepiida</taxon>
        <taxon>Sepiina</taxon>
        <taxon>Sepiidae</taxon>
        <taxon>Acanthosepion</taxon>
    </lineage>
</organism>
<gene>
    <name evidence="11" type="ORF">SPHA_45861</name>
</gene>
<feature type="coiled-coil region" evidence="6">
    <location>
        <begin position="888"/>
        <end position="950"/>
    </location>
</feature>
<sequence>MAAIRITVEACKNWEKNGKIEFIKFCKGIASISALEASDISYRRALYDLFISVVRGYMKPDYAISTITEIVDFHKDLPSLLAGILSVIDVESSCSDDKQQRDRFLLLVSGMVGIIPDSILKERLDQETLECVGLIQSKQLFQQKYVKTKTKLYYKQQKFNLLREESEGYAKLMSELNQDLSETISFSQVLESIKSLIGCFDLDPNRVLDILLESFECRPEYEHFYISLFRAYMSEQKTLCHVLGFKFHFYQSAAEDTPVSLYQVAALLLKHGLIELEDLYSHLCPVDSSIIEYHQRELLEAKQLARKLNVVCVSDKANENKDKENDNETKINLQDSNQKLGLCKALLKVGDWQHAKAIMDRLPEFFVTSHPATAQAMCALIHSLIEPIYRENTGFPPAVLKKKATSNDDHLEKVQSFLQLHSQIFPMMCYLGPHASYDVILLVKFIRIGKSFMLKRQDNAIDPDDEIAFYGFLTILDEVLLPSLTLLPCNCCLSEELWSLLKLFPYELRYRLYGHWKNETYSVHARMIHAKVSCLERAKYIMKRLSKENVKPSGRQLGKLSHSNPGVLFEYVLSQIQKYDNFIVPVVDSLKFLTSLSYDVLAYSIVEAVANPDRERLKHDDTNISLWLQSLASFAGYICRKYPVELAGLMQYVANQLKAGKSFDLLLLREIVQKMAGIEISEEITDDQLEAMSGGELLRQEGGYFAQVRNTKKSSTRLKDALLEHGLALSLCLLMAQQRDGVVYKEGNERHLKLTGKLYDQCQDTLVQFGSFLSMQLSTEEFIKRLPPINELIGTYHVPHDAAFFLSRPLYSYAVNTKFEELKKTDKSNKPLSSQQKTQKYVEASAIVMEPVIELIRPLYPAKVWDDLSTHFYMTFWALSMYDLHVPHAAYEKQTQQLKTQIAAIDENDLPQSKKKKDKERCTSLIEKLNDEEKRQSDHVQRVMARLKHEKDSWFLCRSTKNEMITQFLQLCIFPRCCLTASDALYCAKFIYILHEQKTPNFSTLICCDRIFCDITYTVTSCTENEAHRYGRFLCAALETIMKWHNDKATYEKECANYPGFVTVFRKGTDSINKADQLDYENYRHVCHKWHFRITKAMVACLESGNYIQIRNSLIILTKILPYYPRIMQFGQALERRVNRIRQEEKEKRPDIYALAMGYSGQLKNKKSMWVPEHDFHFKDKETPKNQTKTTSHSSRHAVSSFSGDQLMKKAADAKAREGKESKDLKKEKTEKKLEKRDSSLEGRTKSVPATDMKKNDIEKKPIASTMKEDKANPKDHGLSKEKSPEKNSDKENRHKEEKRHSKSHDEKLVAKEKLAGTKEKTASKEKSEEKKLRKQEKEEEKYEEKLKKDNHHHHKDKEMSSSSVGSSSSSSSNSSRHSEKVSAVIAAAGVSYNQYRRSAEPSPKHPEERDVKRRKLESSSSTSTKSPSSEKEREYYEEKKKEKKRDISSDRSSIEIKKRKGDDKSGNSKLNGESTESRLSSGSSGKEERRSKEKQFSKHDSLEKEKSKRESRGEEEYREKVKDKEKERMRRAEKEKLSSKKLKK</sequence>
<evidence type="ECO:0000256" key="6">
    <source>
        <dbReference type="SAM" id="Coils"/>
    </source>
</evidence>
<evidence type="ECO:0000256" key="7">
    <source>
        <dbReference type="SAM" id="MobiDB-lite"/>
    </source>
</evidence>
<dbReference type="EMBL" id="CAHIKZ030002390">
    <property type="protein sequence ID" value="CAE1286189.1"/>
    <property type="molecule type" value="Genomic_DNA"/>
</dbReference>
<accession>A0A812CYV8</accession>
<comment type="subcellular location">
    <subcellularLocation>
        <location evidence="1">Nucleus</location>
    </subcellularLocation>
</comment>
<evidence type="ECO:0000259" key="8">
    <source>
        <dbReference type="Pfam" id="PF11262"/>
    </source>
</evidence>
<feature type="domain" description="THO complex subunitTHOC2 N-terminal" evidence="9">
    <location>
        <begin position="557"/>
        <end position="632"/>
    </location>
</feature>
<dbReference type="Proteomes" id="UP000597762">
    <property type="component" value="Unassembled WGS sequence"/>
</dbReference>
<dbReference type="GO" id="GO:0000445">
    <property type="term" value="C:THO complex part of transcription export complex"/>
    <property type="evidence" value="ECO:0007669"/>
    <property type="project" value="TreeGrafter"/>
</dbReference>
<dbReference type="Pfam" id="PF16134">
    <property type="entry name" value="THOC2_N"/>
    <property type="match status" value="2"/>
</dbReference>
<comment type="subunit">
    <text evidence="5">Component of the THO subcomplex, which is composed of THOC1, THOC2, THOC3, THOC5, THOC6 and THOC7. The THO subcomplex interacts with DDX39B to form the THO-DDX39B complex which multimerizes into a 28-subunit tetrameric assembly. Component of the transcription/export (TREX) complex at least composed of ALYREF/THOC4, DDX39B, SARNP/CIP29, CHTOP and the THO subcomplex; in the complex interacts with THOC1, THOC3, THOC5, THOC7 and DDX39B. TREX seems to have a dynamic structure involving ATP-dependent remodeling. Interacts with POLDIP3 and ZC3H11A.</text>
</comment>
<feature type="compositionally biased region" description="Basic and acidic residues" evidence="7">
    <location>
        <begin position="1252"/>
        <end position="1348"/>
    </location>
</feature>
<dbReference type="GO" id="GO:0006397">
    <property type="term" value="P:mRNA processing"/>
    <property type="evidence" value="ECO:0007669"/>
    <property type="project" value="InterPro"/>
</dbReference>
<keyword evidence="12" id="KW-1185">Reference proteome</keyword>
<feature type="compositionally biased region" description="Basic and acidic residues" evidence="7">
    <location>
        <begin position="1486"/>
        <end position="1539"/>
    </location>
</feature>
<comment type="caution">
    <text evidence="11">The sequence shown here is derived from an EMBL/GenBank/DDBJ whole genome shotgun (WGS) entry which is preliminary data.</text>
</comment>
<dbReference type="PANTHER" id="PTHR21597:SF0">
    <property type="entry name" value="THO COMPLEX SUBUNIT 2"/>
    <property type="match status" value="1"/>
</dbReference>
<keyword evidence="6" id="KW-0175">Coiled coil</keyword>
<feature type="compositionally biased region" description="Basic and acidic residues" evidence="7">
    <location>
        <begin position="1207"/>
        <end position="1245"/>
    </location>
</feature>
<evidence type="ECO:0000256" key="3">
    <source>
        <dbReference type="ARBA" id="ARBA00019596"/>
    </source>
</evidence>
<dbReference type="InterPro" id="IPR032302">
    <property type="entry name" value="THOC2_N"/>
</dbReference>
<proteinExistence type="inferred from homology"/>
<dbReference type="InterPro" id="IPR021418">
    <property type="entry name" value="THO_THOC2_C"/>
</dbReference>
<dbReference type="Pfam" id="PF11732">
    <property type="entry name" value="Thoc2"/>
    <property type="match status" value="1"/>
</dbReference>
<feature type="compositionally biased region" description="Low complexity" evidence="7">
    <location>
        <begin position="1361"/>
        <end position="1376"/>
    </location>
</feature>
<dbReference type="GO" id="GO:0003729">
    <property type="term" value="F:mRNA binding"/>
    <property type="evidence" value="ECO:0007669"/>
    <property type="project" value="TreeGrafter"/>
</dbReference>
<evidence type="ECO:0000259" key="10">
    <source>
        <dbReference type="Pfam" id="PF16134"/>
    </source>
</evidence>
<feature type="region of interest" description="Disordered" evidence="7">
    <location>
        <begin position="1177"/>
        <end position="1545"/>
    </location>
</feature>
<dbReference type="PANTHER" id="PTHR21597">
    <property type="entry name" value="THO2 PROTEIN"/>
    <property type="match status" value="1"/>
</dbReference>
<evidence type="ECO:0000259" key="9">
    <source>
        <dbReference type="Pfam" id="PF11732"/>
    </source>
</evidence>
<dbReference type="Pfam" id="PF11262">
    <property type="entry name" value="Tho2"/>
    <property type="match status" value="1"/>
</dbReference>
<evidence type="ECO:0000256" key="1">
    <source>
        <dbReference type="ARBA" id="ARBA00004123"/>
    </source>
</evidence>
<comment type="similarity">
    <text evidence="2">Belongs to the THOC2 family.</text>
</comment>
<feature type="compositionally biased region" description="Low complexity" evidence="7">
    <location>
        <begin position="1419"/>
        <end position="1428"/>
    </location>
</feature>
<feature type="domain" description="THO complex subunit 2 N-terminal" evidence="10">
    <location>
        <begin position="7"/>
        <end position="396"/>
    </location>
</feature>
<keyword evidence="4" id="KW-0539">Nucleus</keyword>
<feature type="compositionally biased region" description="Basic and acidic residues" evidence="7">
    <location>
        <begin position="1429"/>
        <end position="1467"/>
    </location>
</feature>
<dbReference type="OrthoDB" id="29024at2759"/>
<evidence type="ECO:0000256" key="4">
    <source>
        <dbReference type="ARBA" id="ARBA00023242"/>
    </source>
</evidence>
<feature type="domain" description="THO complex subunit 2 N-terminal" evidence="10">
    <location>
        <begin position="409"/>
        <end position="555"/>
    </location>
</feature>
<dbReference type="GO" id="GO:0006406">
    <property type="term" value="P:mRNA export from nucleus"/>
    <property type="evidence" value="ECO:0007669"/>
    <property type="project" value="InterPro"/>
</dbReference>